<dbReference type="GO" id="GO:0003678">
    <property type="term" value="F:DNA helicase activity"/>
    <property type="evidence" value="ECO:0007669"/>
    <property type="project" value="InterPro"/>
</dbReference>
<protein>
    <submittedName>
        <fullName evidence="2">DNA helicase</fullName>
    </submittedName>
</protein>
<dbReference type="Proteomes" id="UP000602124">
    <property type="component" value="Unassembled WGS sequence"/>
</dbReference>
<dbReference type="GO" id="GO:0006260">
    <property type="term" value="P:DNA replication"/>
    <property type="evidence" value="ECO:0007669"/>
    <property type="project" value="InterPro"/>
</dbReference>
<dbReference type="SUPFAM" id="SSF52540">
    <property type="entry name" value="P-loop containing nucleoside triphosphate hydrolases"/>
    <property type="match status" value="1"/>
</dbReference>
<keyword evidence="2" id="KW-0067">ATP-binding</keyword>
<proteinExistence type="predicted"/>
<accession>A0A934IUN9</accession>
<dbReference type="EMBL" id="JAEKMH010000001">
    <property type="protein sequence ID" value="MBJ3783280.1"/>
    <property type="molecule type" value="Genomic_DNA"/>
</dbReference>
<keyword evidence="2" id="KW-0547">Nucleotide-binding</keyword>
<evidence type="ECO:0000313" key="3">
    <source>
        <dbReference type="Proteomes" id="UP000602124"/>
    </source>
</evidence>
<reference evidence="2" key="1">
    <citation type="submission" date="2020-12" db="EMBL/GenBank/DDBJ databases">
        <title>Devosia sp. MSA67 isolated from Mo River.</title>
        <authorList>
            <person name="Ma F."/>
            <person name="Zi Z."/>
        </authorList>
    </citation>
    <scope>NUCLEOTIDE SEQUENCE</scope>
    <source>
        <strain evidence="2">MSA67</strain>
    </source>
</reference>
<dbReference type="Pfam" id="PF03796">
    <property type="entry name" value="DnaB_C"/>
    <property type="match status" value="1"/>
</dbReference>
<sequence>MRLSAPIHRLKRTARDHARASAIPLHAALDQVAAGEGFASWSLLASKHADAASDPLSLYRSFAQGDLVLVAARPLQGKTMFALRLALSALGEGKAAHFFSLDYTESDVAERLDTLSDPNGVRLDVDCSDAISADHIIARLFGAPRGSFVAVDYLQLLDQKRTNPPLQQQIESLRDFARERGHIIAFVCQIDRRFDPDAAGIPGPADIRLPNPLDLALFSRAIFIHGGRVHEATGLPR</sequence>
<evidence type="ECO:0000259" key="1">
    <source>
        <dbReference type="Pfam" id="PF03796"/>
    </source>
</evidence>
<organism evidence="2 3">
    <name type="scientific">Devosia sediminis</name>
    <dbReference type="NCBI Taxonomy" id="2798801"/>
    <lineage>
        <taxon>Bacteria</taxon>
        <taxon>Pseudomonadati</taxon>
        <taxon>Pseudomonadota</taxon>
        <taxon>Alphaproteobacteria</taxon>
        <taxon>Hyphomicrobiales</taxon>
        <taxon>Devosiaceae</taxon>
        <taxon>Devosia</taxon>
    </lineage>
</organism>
<feature type="domain" description="SF4 helicase" evidence="1">
    <location>
        <begin position="61"/>
        <end position="112"/>
    </location>
</feature>
<gene>
    <name evidence="2" type="ORF">JEQ47_00990</name>
</gene>
<keyword evidence="2" id="KW-0347">Helicase</keyword>
<dbReference type="RefSeq" id="WP_198874525.1">
    <property type="nucleotide sequence ID" value="NZ_JAEKMH010000001.1"/>
</dbReference>
<keyword evidence="2" id="KW-0378">Hydrolase</keyword>
<keyword evidence="3" id="KW-1185">Reference proteome</keyword>
<dbReference type="InterPro" id="IPR027417">
    <property type="entry name" value="P-loop_NTPase"/>
</dbReference>
<dbReference type="InterPro" id="IPR007694">
    <property type="entry name" value="DNA_helicase_DnaB-like_C"/>
</dbReference>
<dbReference type="Gene3D" id="3.40.50.300">
    <property type="entry name" value="P-loop containing nucleotide triphosphate hydrolases"/>
    <property type="match status" value="1"/>
</dbReference>
<name>A0A934IUN9_9HYPH</name>
<comment type="caution">
    <text evidence="2">The sequence shown here is derived from an EMBL/GenBank/DDBJ whole genome shotgun (WGS) entry which is preliminary data.</text>
</comment>
<evidence type="ECO:0000313" key="2">
    <source>
        <dbReference type="EMBL" id="MBJ3783280.1"/>
    </source>
</evidence>
<dbReference type="AlphaFoldDB" id="A0A934IUN9"/>
<dbReference type="GO" id="GO:0005524">
    <property type="term" value="F:ATP binding"/>
    <property type="evidence" value="ECO:0007669"/>
    <property type="project" value="InterPro"/>
</dbReference>
<dbReference type="NCBIfam" id="NF004629">
    <property type="entry name" value="PRK05973.1"/>
    <property type="match status" value="1"/>
</dbReference>